<dbReference type="Proteomes" id="UP000092687">
    <property type="component" value="Chromosome"/>
</dbReference>
<dbReference type="EMBL" id="CP016537">
    <property type="protein sequence ID" value="ANU13459.1"/>
    <property type="molecule type" value="Genomic_DNA"/>
</dbReference>
<evidence type="ECO:0000259" key="1">
    <source>
        <dbReference type="Pfam" id="PF06605"/>
    </source>
</evidence>
<dbReference type="InterPro" id="IPR010572">
    <property type="entry name" value="Tail_dom"/>
</dbReference>
<dbReference type="OrthoDB" id="2240714at2"/>
<evidence type="ECO:0000313" key="3">
    <source>
        <dbReference type="Proteomes" id="UP000092687"/>
    </source>
</evidence>
<organism evidence="2 3">
    <name type="scientific">Planococcus halocryophilus</name>
    <dbReference type="NCBI Taxonomy" id="1215089"/>
    <lineage>
        <taxon>Bacteria</taxon>
        <taxon>Bacillati</taxon>
        <taxon>Bacillota</taxon>
        <taxon>Bacilli</taxon>
        <taxon>Bacillales</taxon>
        <taxon>Caryophanaceae</taxon>
        <taxon>Planococcus</taxon>
    </lineage>
</organism>
<dbReference type="KEGG" id="phc:BBI08_06215"/>
<keyword evidence="3" id="KW-1185">Reference proteome</keyword>
<gene>
    <name evidence="2" type="ORF">BBI08_06215</name>
</gene>
<protein>
    <recommendedName>
        <fullName evidence="1">Tail spike domain-containing protein</fullName>
    </recommendedName>
</protein>
<evidence type="ECO:0000313" key="2">
    <source>
        <dbReference type="EMBL" id="ANU13459.1"/>
    </source>
</evidence>
<dbReference type="InterPro" id="IPR007119">
    <property type="entry name" value="Phage_tail_spike_N"/>
</dbReference>
<dbReference type="Pfam" id="PF06605">
    <property type="entry name" value="Prophage_tail"/>
    <property type="match status" value="1"/>
</dbReference>
<dbReference type="Gene3D" id="1.10.287.1490">
    <property type="match status" value="1"/>
</dbReference>
<proteinExistence type="predicted"/>
<name>A0A1C7DPE9_9BACL</name>
<feature type="domain" description="Tail spike" evidence="1">
    <location>
        <begin position="116"/>
        <end position="329"/>
    </location>
</feature>
<reference evidence="3" key="2">
    <citation type="submission" date="2016-10" db="EMBL/GenBank/DDBJ databases">
        <authorList>
            <person name="See-Too W.S."/>
        </authorList>
    </citation>
    <scope>NUCLEOTIDE SEQUENCE [LARGE SCALE GENOMIC DNA]</scope>
    <source>
        <strain evidence="3">DSM 24743</strain>
    </source>
</reference>
<dbReference type="NCBIfam" id="TIGR01665">
    <property type="entry name" value="put_anti_recept"/>
    <property type="match status" value="1"/>
</dbReference>
<accession>A0A1C7DPE9</accession>
<sequence>MKILALNPQTDMLLGELNNRGNKIFTEDKHIKEIDGENSFQFITPIGIKEAKFFDQRSRILIPSETGSFEEFIVFHTNESMDDKKQVVSTAAYTEMDKEYVISPGTYVGTLAELANEALEFTTYDLGIYESIQRKTIVVTEHVGVYTYLSRVAKEFELEMPIRTETSGTRFTGRFVDFVKRIGPDLKKEVIYGRDLTGIDKTVYSDRIVTELLCIGPEREDGSRLTTVVRDEDAFQRWNRNGKPIIGIYIPESAEQDMTLDQLQQYGRTELNKRIASVVEYVITAASMEKAFPNQKVVLGCSLRIKNPEFDPPLYAEARVIRVERSIYDETQKIYHIGEVKTYSEEDIYKTFRQLQKQYNLRVIRSAEKPPGSANKIWIQITPDSSLEIPYIWSTELNDWIKIAPSTAAEIGAETPQGAQDKADEALRLAREDISGVQNALDSLEVGINTTFADGIIEEAEAKAIETYLNTIGTEKVSVDNRYTSIYSDVLLTGTVKSTLAEAKTLFNIAHADLTGSIRMAISDGRTTATEKADVEVKFTAYRTRLATLATAFETAGNAIASAKAAVATEEAKDYTDDQLSSFVPFIEYTNKLAELQSQIDGSVMTWFEFGQPTAQNYPALEWTTEEMRNIHLGDVYYDKDTGFAYRYTIEQGVHTWTDLKDSDVTKALQDAAEAKDTADGKRRVFIAPPIPPYDPGDLWTQGAGGDILRCVKQKIIGQVYAASDWQKAAKYTDDTRAVQAEENAKNHADQRSTEIAAEINQTIQQTRINLETELAAKAGLNYVDGQFNLVDSELNSMLGNINLITGDVSGITSRIDGLQATSSNLQSRVALNEDALLASNGRMTTFETDVNELAGTMSTTITQLSNIEGTITNQQAQIEANATAITLKASQASLDTLTGEVSDIGAELSVQAGKITLKAESSALATVDSKVTGVRNDLATLEVGVSGISSKVTSLATEMSELEIGGRNLATNSSKFTKIDGFGTYTGITSVVLDEGLIKVVVNSSTGRLYLVVPPGLPFKAGDQFTTSVVYKTDSVAPNNLGVGGKFFKPPASGETGTMPTGRVSQTEDLGDGWRKGVVTLTMPVRADVGETIRLYAYFKDSTDTTDVIVFIKSVKIERGNKATDYTPAPEEVDVSINNVQQYASSVNQKADSISTNVSALTQTVSGHTTSISNAQSSITQLSSSVALKAEQTQVNTIAGQITSVNNQLATLKVDVGGISTHVSSLQSELGALEIGGTNRLLDSESLFVSGLEGGYRLEYRSLNVGKSYMDIEDGTDITISFDVEMVVGTANPRMQVYNSNNPGPKYFTSKTIAFTGAVGDTIKGRFSVETKMFDRANPTRADNYLEFYTTYDTGNFFKITKIKVERGNKTTDWSPAPEDVNAAVAAVGSRVSSAESSITQLSNSISLKAAQTQVDTLVGNVSSVSTQLASLEVSVSGISTVVSSKVSQAEIDDSIAIAKSAKDTRDANEEPQFYWSNYKRQTVEEFKRRTVLGVTGTATYGYLTTEVPWSDSSGGAIIQRFSSTDGTFERRSISTTSWSPWIQVETTAGAQAKVNGLKTAEIDPLKTRMTSSESSITQLSNSIALKASQSSMDSLTGRMNSAESALTVQAGQISSKVSTTDFNGNKLVSLINQTATTVDIDASRINLIGAVTVLSDITGQLGNITAGTIDGVTFKSGTGTSRSFTLASGMAEFIEKDSQSGVEVLTRTTLNDNALAITNSISGEVYYAMQLRADSLLFDTQGGIAEYAHDRILLHRGKESEIAMYANTFASSIISTNTLQLSGKGQTLSIEDETLRYNGSPIGFSGSDLLWSGGVFMQASQSIAPSRSLPDCPNGWLLIWGRYVNGSVSNSDWNFTMIPKRYGILNGGSWHILGAANVNDAVPPVAYKYLYATNTTISGHDRNKSGTESGQVLRYVVAY</sequence>
<dbReference type="STRING" id="1215089.BBI08_06215"/>
<reference evidence="3" key="1">
    <citation type="submission" date="2016-07" db="EMBL/GenBank/DDBJ databases">
        <authorList>
            <person name="See-Too W.S."/>
        </authorList>
    </citation>
    <scope>NUCLEOTIDE SEQUENCE [LARGE SCALE GENOMIC DNA]</scope>
    <source>
        <strain evidence="3">DSM 24743</strain>
    </source>
</reference>
<dbReference type="Gene3D" id="1.20.5.340">
    <property type="match status" value="2"/>
</dbReference>
<dbReference type="RefSeq" id="WP_065528075.1">
    <property type="nucleotide sequence ID" value="NZ_CP016537.2"/>
</dbReference>